<keyword evidence="2" id="KW-1185">Reference proteome</keyword>
<dbReference type="AlphaFoldDB" id="A0A1H6BV53"/>
<dbReference type="EMBL" id="FNUY01000008">
    <property type="protein sequence ID" value="SEG64512.1"/>
    <property type="molecule type" value="Genomic_DNA"/>
</dbReference>
<dbReference type="OrthoDB" id="8445504at2"/>
<organism evidence="1 2">
    <name type="scientific">Bosea lathyri</name>
    <dbReference type="NCBI Taxonomy" id="1036778"/>
    <lineage>
        <taxon>Bacteria</taxon>
        <taxon>Pseudomonadati</taxon>
        <taxon>Pseudomonadota</taxon>
        <taxon>Alphaproteobacteria</taxon>
        <taxon>Hyphomicrobiales</taxon>
        <taxon>Boseaceae</taxon>
        <taxon>Bosea</taxon>
    </lineage>
</organism>
<sequence length="363" mass="40201">MTANPEATWRVVPAEAIDWLMGAHPDGFERPEGARGNFWWRTEFSRRAMLKAAPVPGREEEIARVLDPDSWRTYDQAVSIAPRNEFIMRTANSSVAKSQEQARAVLALFAAQPASDDAKSGSVQCAQCEGTGYAFNQMDERMEECDDCGHTGKLDIDGTLVRNLVGLAILDGENIGRWAKDREPAETLALREASLNGRTGQIFAAFTKPASDDASDIDSRMVAAGMIPLSDLISGNTPLERWTAHTGVSDLDTFEQWLNRRQREFGTMRVGYELGDKDKADELYEWVHSHFAAFNEVAANLRQMKRRMAEAPTKPASDDAPFGYVVTTGAGRDYFQRQAPDPEHLGVDWIVTPVNAATVRSKS</sequence>
<gene>
    <name evidence="1" type="ORF">SAMN04488115_108102</name>
</gene>
<evidence type="ECO:0000313" key="1">
    <source>
        <dbReference type="EMBL" id="SEG64512.1"/>
    </source>
</evidence>
<dbReference type="Proteomes" id="UP000236743">
    <property type="component" value="Unassembled WGS sequence"/>
</dbReference>
<evidence type="ECO:0000313" key="2">
    <source>
        <dbReference type="Proteomes" id="UP000236743"/>
    </source>
</evidence>
<accession>A0A1H6BV53</accession>
<reference evidence="1 2" key="1">
    <citation type="submission" date="2016-10" db="EMBL/GenBank/DDBJ databases">
        <authorList>
            <person name="de Groot N.N."/>
        </authorList>
    </citation>
    <scope>NUCLEOTIDE SEQUENCE [LARGE SCALE GENOMIC DNA]</scope>
    <source>
        <strain evidence="1 2">DSM 26656</strain>
    </source>
</reference>
<proteinExistence type="predicted"/>
<name>A0A1H6BV53_9HYPH</name>
<dbReference type="RefSeq" id="WP_103874068.1">
    <property type="nucleotide sequence ID" value="NZ_FNUY01000008.1"/>
</dbReference>
<protein>
    <submittedName>
        <fullName evidence="1">Uncharacterized protein</fullName>
    </submittedName>
</protein>